<dbReference type="Proteomes" id="UP000886887">
    <property type="component" value="Unassembled WGS sequence"/>
</dbReference>
<reference evidence="2" key="1">
    <citation type="submission" date="2020-10" db="EMBL/GenBank/DDBJ databases">
        <authorList>
            <person name="Gilroy R."/>
        </authorList>
    </citation>
    <scope>NUCLEOTIDE SEQUENCE</scope>
    <source>
        <strain evidence="2">ChiSxjej2B14-6234</strain>
    </source>
</reference>
<name>A0A9D1CQ74_9FIRM</name>
<feature type="transmembrane region" description="Helical" evidence="1">
    <location>
        <begin position="12"/>
        <end position="45"/>
    </location>
</feature>
<dbReference type="EMBL" id="DVFJ01000005">
    <property type="protein sequence ID" value="HIQ70818.1"/>
    <property type="molecule type" value="Genomic_DNA"/>
</dbReference>
<comment type="caution">
    <text evidence="2">The sequence shown here is derived from an EMBL/GenBank/DDBJ whole genome shotgun (WGS) entry which is preliminary data.</text>
</comment>
<dbReference type="InterPro" id="IPR018770">
    <property type="entry name" value="ChloroindolylP_hydrolase"/>
</dbReference>
<protein>
    <submittedName>
        <fullName evidence="2">5-bromo-4-chloroindolyl phosphate hydrolysis family protein</fullName>
    </submittedName>
</protein>
<evidence type="ECO:0000313" key="2">
    <source>
        <dbReference type="EMBL" id="HIQ70818.1"/>
    </source>
</evidence>
<evidence type="ECO:0000313" key="3">
    <source>
        <dbReference type="Proteomes" id="UP000886887"/>
    </source>
</evidence>
<reference evidence="2" key="2">
    <citation type="journal article" date="2021" name="PeerJ">
        <title>Extensive microbial diversity within the chicken gut microbiome revealed by metagenomics and culture.</title>
        <authorList>
            <person name="Gilroy R."/>
            <person name="Ravi A."/>
            <person name="Getino M."/>
            <person name="Pursley I."/>
            <person name="Horton D.L."/>
            <person name="Alikhan N.F."/>
            <person name="Baker D."/>
            <person name="Gharbi K."/>
            <person name="Hall N."/>
            <person name="Watson M."/>
            <person name="Adriaenssens E.M."/>
            <person name="Foster-Nyarko E."/>
            <person name="Jarju S."/>
            <person name="Secka A."/>
            <person name="Antonio M."/>
            <person name="Oren A."/>
            <person name="Chaudhuri R.R."/>
            <person name="La Ragione R."/>
            <person name="Hildebrand F."/>
            <person name="Pallen M.J."/>
        </authorList>
    </citation>
    <scope>NUCLEOTIDE SEQUENCE</scope>
    <source>
        <strain evidence="2">ChiSxjej2B14-6234</strain>
    </source>
</reference>
<keyword evidence="1" id="KW-0472">Membrane</keyword>
<proteinExistence type="predicted"/>
<organism evidence="2 3">
    <name type="scientific">Candidatus Onthenecus intestinigallinarum</name>
    <dbReference type="NCBI Taxonomy" id="2840875"/>
    <lineage>
        <taxon>Bacteria</taxon>
        <taxon>Bacillati</taxon>
        <taxon>Bacillota</taxon>
        <taxon>Clostridia</taxon>
        <taxon>Eubacteriales</taxon>
        <taxon>Candidatus Onthenecus</taxon>
    </lineage>
</organism>
<keyword evidence="1" id="KW-1133">Transmembrane helix</keyword>
<sequence>MQKQRIRSGKRPLYAAVAVLVYAALFGLSSVGSYVMAALVFYLAYGLLKRRFPDRTVELPPRTGDEACDALILEGRAALEQIGAHEAALDDAQLRALAASIGRRGGQILQRLQERPALAGDLRTFLRYYLPTAARLLDACVRLDGGDAAQDVRARAKEALRRVDGALSRQLAALDEYRLLDLQTDMDVLEDMLRRDGYAQPPEGGAR</sequence>
<evidence type="ECO:0000256" key="1">
    <source>
        <dbReference type="SAM" id="Phobius"/>
    </source>
</evidence>
<dbReference type="Pfam" id="PF10112">
    <property type="entry name" value="Halogen_Hydrol"/>
    <property type="match status" value="1"/>
</dbReference>
<accession>A0A9D1CQ74</accession>
<keyword evidence="1" id="KW-0812">Transmembrane</keyword>
<dbReference type="AlphaFoldDB" id="A0A9D1CQ74"/>
<gene>
    <name evidence="2" type="ORF">IAB73_01210</name>
</gene>